<reference evidence="3 4" key="1">
    <citation type="submission" date="2016-10" db="EMBL/GenBank/DDBJ databases">
        <authorList>
            <person name="de Groot N.N."/>
        </authorList>
    </citation>
    <scope>NUCLEOTIDE SEQUENCE [LARGE SCALE GENOMIC DNA]</scope>
    <source>
        <strain evidence="3 4">CGMCC 1.7056</strain>
    </source>
</reference>
<dbReference type="InterPro" id="IPR050553">
    <property type="entry name" value="Thioredoxin_ResA/DsbE_sf"/>
</dbReference>
<gene>
    <name evidence="3" type="ORF">SAMN04487968_104115</name>
</gene>
<dbReference type="Gene3D" id="3.40.30.10">
    <property type="entry name" value="Glutaredoxin"/>
    <property type="match status" value="1"/>
</dbReference>
<dbReference type="CDD" id="cd02966">
    <property type="entry name" value="TlpA_like_family"/>
    <property type="match status" value="1"/>
</dbReference>
<protein>
    <submittedName>
        <fullName evidence="3">Thiol-disulfide isomerase or thioredoxin</fullName>
    </submittedName>
</protein>
<feature type="signal peptide" evidence="1">
    <location>
        <begin position="1"/>
        <end position="19"/>
    </location>
</feature>
<name>A0A1I1GXJ0_9ACTN</name>
<evidence type="ECO:0000313" key="3">
    <source>
        <dbReference type="EMBL" id="SFC16569.1"/>
    </source>
</evidence>
<dbReference type="RefSeq" id="WP_091121816.1">
    <property type="nucleotide sequence ID" value="NZ_FOLB01000004.1"/>
</dbReference>
<dbReference type="SUPFAM" id="SSF52833">
    <property type="entry name" value="Thioredoxin-like"/>
    <property type="match status" value="1"/>
</dbReference>
<evidence type="ECO:0000313" key="4">
    <source>
        <dbReference type="Proteomes" id="UP000198832"/>
    </source>
</evidence>
<dbReference type="PANTHER" id="PTHR42852:SF17">
    <property type="entry name" value="THIOREDOXIN-LIKE PROTEIN HI_1115"/>
    <property type="match status" value="1"/>
</dbReference>
<dbReference type="OrthoDB" id="9796554at2"/>
<dbReference type="STRING" id="574651.SAMN04487968_104115"/>
<dbReference type="AlphaFoldDB" id="A0A1I1GXJ0"/>
<feature type="domain" description="Thioredoxin" evidence="2">
    <location>
        <begin position="58"/>
        <end position="198"/>
    </location>
</feature>
<dbReference type="PROSITE" id="PS51257">
    <property type="entry name" value="PROKAR_LIPOPROTEIN"/>
    <property type="match status" value="1"/>
</dbReference>
<dbReference type="InterPro" id="IPR036249">
    <property type="entry name" value="Thioredoxin-like_sf"/>
</dbReference>
<dbReference type="GO" id="GO:0016853">
    <property type="term" value="F:isomerase activity"/>
    <property type="evidence" value="ECO:0007669"/>
    <property type="project" value="UniProtKB-KW"/>
</dbReference>
<keyword evidence="4" id="KW-1185">Reference proteome</keyword>
<dbReference type="GO" id="GO:0016209">
    <property type="term" value="F:antioxidant activity"/>
    <property type="evidence" value="ECO:0007669"/>
    <property type="project" value="InterPro"/>
</dbReference>
<dbReference type="InterPro" id="IPR000866">
    <property type="entry name" value="AhpC/TSA"/>
</dbReference>
<evidence type="ECO:0000259" key="2">
    <source>
        <dbReference type="PROSITE" id="PS51352"/>
    </source>
</evidence>
<proteinExistence type="predicted"/>
<dbReference type="Proteomes" id="UP000198832">
    <property type="component" value="Unassembled WGS sequence"/>
</dbReference>
<keyword evidence="1" id="KW-0732">Signal</keyword>
<dbReference type="PROSITE" id="PS51352">
    <property type="entry name" value="THIOREDOXIN_2"/>
    <property type="match status" value="1"/>
</dbReference>
<dbReference type="Pfam" id="PF00578">
    <property type="entry name" value="AhpC-TSA"/>
    <property type="match status" value="1"/>
</dbReference>
<sequence>MHRALLRAVVAVIALVLLAACDGTPKVSAPDESNVKLDTPAYRVVKQQAGIEDCPAAQTTDGGLPDVSLPCLGGGRRVDLSTLKGPLVLNFWYAACEPCRREMPALAAFYEKYGDRVPVLGVDSSDTMPGAALDLAKASGVTYPLVADVGQDLQGTDLTIRGYPTFYLLTADGDLKGPVAGGLGTVDQVVAMVEDQLGIQL</sequence>
<dbReference type="EMBL" id="FOLB01000004">
    <property type="protein sequence ID" value="SFC16569.1"/>
    <property type="molecule type" value="Genomic_DNA"/>
</dbReference>
<keyword evidence="3" id="KW-0413">Isomerase</keyword>
<dbReference type="GO" id="GO:0016491">
    <property type="term" value="F:oxidoreductase activity"/>
    <property type="evidence" value="ECO:0007669"/>
    <property type="project" value="InterPro"/>
</dbReference>
<dbReference type="PANTHER" id="PTHR42852">
    <property type="entry name" value="THIOL:DISULFIDE INTERCHANGE PROTEIN DSBE"/>
    <property type="match status" value="1"/>
</dbReference>
<feature type="chain" id="PRO_5038816000" evidence="1">
    <location>
        <begin position="20"/>
        <end position="201"/>
    </location>
</feature>
<dbReference type="InterPro" id="IPR013766">
    <property type="entry name" value="Thioredoxin_domain"/>
</dbReference>
<organism evidence="3 4">
    <name type="scientific">Nocardioides terrae</name>
    <dbReference type="NCBI Taxonomy" id="574651"/>
    <lineage>
        <taxon>Bacteria</taxon>
        <taxon>Bacillati</taxon>
        <taxon>Actinomycetota</taxon>
        <taxon>Actinomycetes</taxon>
        <taxon>Propionibacteriales</taxon>
        <taxon>Nocardioidaceae</taxon>
        <taxon>Nocardioides</taxon>
    </lineage>
</organism>
<accession>A0A1I1GXJ0</accession>
<evidence type="ECO:0000256" key="1">
    <source>
        <dbReference type="SAM" id="SignalP"/>
    </source>
</evidence>